<dbReference type="SUPFAM" id="SSF51445">
    <property type="entry name" value="(Trans)glycosidases"/>
    <property type="match status" value="1"/>
</dbReference>
<evidence type="ECO:0000256" key="2">
    <source>
        <dbReference type="ARBA" id="ARBA00005684"/>
    </source>
</evidence>
<keyword evidence="7 10" id="KW-0119">Carbohydrate metabolism</keyword>
<evidence type="ECO:0000313" key="12">
    <source>
        <dbReference type="EMBL" id="SHH46206.1"/>
    </source>
</evidence>
<feature type="domain" description="MalQ N-terminal beta-sandwich" evidence="11">
    <location>
        <begin position="80"/>
        <end position="137"/>
    </location>
</feature>
<dbReference type="GO" id="GO:0004134">
    <property type="term" value="F:4-alpha-glucanotransferase activity"/>
    <property type="evidence" value="ECO:0007669"/>
    <property type="project" value="UniProtKB-EC"/>
</dbReference>
<evidence type="ECO:0000256" key="4">
    <source>
        <dbReference type="ARBA" id="ARBA00020295"/>
    </source>
</evidence>
<evidence type="ECO:0000256" key="8">
    <source>
        <dbReference type="ARBA" id="ARBA00031423"/>
    </source>
</evidence>
<dbReference type="InterPro" id="IPR003385">
    <property type="entry name" value="Glyco_hydro_77"/>
</dbReference>
<reference evidence="12 13" key="1">
    <citation type="submission" date="2016-11" db="EMBL/GenBank/DDBJ databases">
        <authorList>
            <person name="Jaros S."/>
            <person name="Januszkiewicz K."/>
            <person name="Wedrychowicz H."/>
        </authorList>
    </citation>
    <scope>NUCLEOTIDE SEQUENCE [LARGE SCALE GENOMIC DNA]</scope>
    <source>
        <strain evidence="12 13">DSM 45627</strain>
    </source>
</reference>
<dbReference type="GO" id="GO:0005975">
    <property type="term" value="P:carbohydrate metabolic process"/>
    <property type="evidence" value="ECO:0007669"/>
    <property type="project" value="InterPro"/>
</dbReference>
<comment type="catalytic activity">
    <reaction evidence="1 10">
        <text>Transfers a segment of a (1-&gt;4)-alpha-D-glucan to a new position in an acceptor, which may be glucose or a (1-&gt;4)-alpha-D-glucan.</text>
        <dbReference type="EC" id="2.4.1.25"/>
    </reaction>
</comment>
<dbReference type="NCBIfam" id="TIGR00217">
    <property type="entry name" value="malQ"/>
    <property type="match status" value="1"/>
</dbReference>
<keyword evidence="6 10" id="KW-0808">Transferase</keyword>
<keyword evidence="5 10" id="KW-0328">Glycosyltransferase</keyword>
<protein>
    <recommendedName>
        <fullName evidence="4 10">4-alpha-glucanotransferase</fullName>
        <ecNumber evidence="3 10">2.4.1.25</ecNumber>
    </recommendedName>
    <alternativeName>
        <fullName evidence="8 10">Amylomaltase</fullName>
    </alternativeName>
    <alternativeName>
        <fullName evidence="9 10">Disproportionating enzyme</fullName>
    </alternativeName>
</protein>
<dbReference type="AlphaFoldDB" id="A0A1M5T676"/>
<evidence type="ECO:0000256" key="6">
    <source>
        <dbReference type="ARBA" id="ARBA00022679"/>
    </source>
</evidence>
<dbReference type="EC" id="2.4.1.25" evidence="3 10"/>
<accession>A0A1M5T676</accession>
<dbReference type="STRING" id="1206085.SAMN05443575_3919"/>
<comment type="similarity">
    <text evidence="2 10">Belongs to the disproportionating enzyme family.</text>
</comment>
<dbReference type="Proteomes" id="UP000186132">
    <property type="component" value="Unassembled WGS sequence"/>
</dbReference>
<gene>
    <name evidence="12" type="ORF">SAMN05443575_3919</name>
</gene>
<dbReference type="PANTHER" id="PTHR32438">
    <property type="entry name" value="4-ALPHA-GLUCANOTRANSFERASE DPE1, CHLOROPLASTIC/AMYLOPLASTIC"/>
    <property type="match status" value="1"/>
</dbReference>
<dbReference type="Gene3D" id="3.20.20.80">
    <property type="entry name" value="Glycosidases"/>
    <property type="match status" value="1"/>
</dbReference>
<evidence type="ECO:0000256" key="3">
    <source>
        <dbReference type="ARBA" id="ARBA00012560"/>
    </source>
</evidence>
<evidence type="ECO:0000256" key="1">
    <source>
        <dbReference type="ARBA" id="ARBA00000439"/>
    </source>
</evidence>
<evidence type="ECO:0000313" key="13">
    <source>
        <dbReference type="Proteomes" id="UP000186132"/>
    </source>
</evidence>
<dbReference type="OrthoDB" id="9811841at2"/>
<dbReference type="Pfam" id="PF02446">
    <property type="entry name" value="Glyco_hydro_77"/>
    <property type="match status" value="1"/>
</dbReference>
<evidence type="ECO:0000259" key="11">
    <source>
        <dbReference type="Pfam" id="PF21226"/>
    </source>
</evidence>
<evidence type="ECO:0000256" key="9">
    <source>
        <dbReference type="ARBA" id="ARBA00031501"/>
    </source>
</evidence>
<organism evidence="12 13">
    <name type="scientific">Jatrophihabitans endophyticus</name>
    <dbReference type="NCBI Taxonomy" id="1206085"/>
    <lineage>
        <taxon>Bacteria</taxon>
        <taxon>Bacillati</taxon>
        <taxon>Actinomycetota</taxon>
        <taxon>Actinomycetes</taxon>
        <taxon>Jatrophihabitantales</taxon>
        <taxon>Jatrophihabitantaceae</taxon>
        <taxon>Jatrophihabitans</taxon>
    </lineage>
</organism>
<evidence type="ECO:0000256" key="5">
    <source>
        <dbReference type="ARBA" id="ARBA00022676"/>
    </source>
</evidence>
<evidence type="ECO:0000256" key="7">
    <source>
        <dbReference type="ARBA" id="ARBA00023277"/>
    </source>
</evidence>
<dbReference type="InterPro" id="IPR017853">
    <property type="entry name" value="GH"/>
</dbReference>
<dbReference type="Pfam" id="PF21226">
    <property type="entry name" value="MalQ_N"/>
    <property type="match status" value="1"/>
</dbReference>
<keyword evidence="13" id="KW-1185">Reference proteome</keyword>
<proteinExistence type="inferred from homology"/>
<evidence type="ECO:0000256" key="10">
    <source>
        <dbReference type="RuleBase" id="RU361207"/>
    </source>
</evidence>
<dbReference type="InterPro" id="IPR048458">
    <property type="entry name" value="MalQ_N"/>
</dbReference>
<dbReference type="EMBL" id="FQVU01000006">
    <property type="protein sequence ID" value="SHH46206.1"/>
    <property type="molecule type" value="Genomic_DNA"/>
</dbReference>
<sequence length="696" mass="74483">MRLTTAGAALVDTGSVNPLHELAAAYGVDAEVWSWQGEHAAVDDATLRAVLAALGADASSGDACRGELARLAAERAARPLPPYAVAREGDEVEVATSATGVTLTREDGTTTELAAVDGVVTLPADLPVGYHRLTAGDSGCAVIAPPRRVPLPPRLRSGPAWGLAAQLYSVRSRRSWGIGDLADLGTMAEWAAREHGADFVLVNPLHAAEVVAPMNPSPYSPTTRRFGNPMYLHVEDVPEYGRLDDATRSRVDDLGADVRSAAGDLLDRDAAWAAKRSALEVLHDVAPTAARAAAFAAYREREGVALRDFATWCAITDVHGNVRDAWPAGLQTPGTAAVAAFAAEHEPLVTFFAWSQWLLDEQLTGVQRRAVEAGMGLGIVHDVAVGVNPTGADAWALPGELATSVTVGAPPDAYSQTGQDWDQPPWRPDRLAALGYAPFRDLFAAAVRHSGGLRVDHVIGLFRLWWIPRGRPALAGTYVHYDHDAVIGILMIEAARAGAVLIGEDLGNVEPWVRDYLRERGIFGTSILWFEYDGDAPLSPERWRELCLASVTTHDLPPTTGYLAGDHVRLRHELGLLTRDYDEELGADRAAIERWLSVVRDAGLPTGDDEETVLSLHRLLGRAPSLLRCAALTDAVGDRRIQNQPGTTQQQHPNWQVPLSGPDGTPLLLDDVLTDGRAAAVAAAMRAAVGRDATHT</sequence>
<dbReference type="PANTHER" id="PTHR32438:SF5">
    <property type="entry name" value="4-ALPHA-GLUCANOTRANSFERASE DPE1, CHLOROPLASTIC_AMYLOPLASTIC"/>
    <property type="match status" value="1"/>
</dbReference>
<name>A0A1M5T676_9ACTN</name>